<comment type="caution">
    <text evidence="1">The sequence shown here is derived from an EMBL/GenBank/DDBJ whole genome shotgun (WGS) entry which is preliminary data.</text>
</comment>
<dbReference type="eggNOG" id="COG3478">
    <property type="taxonomic scope" value="Bacteria"/>
</dbReference>
<accession>S7TXG4</accession>
<dbReference type="AlphaFoldDB" id="S7TXG4"/>
<organism evidence="1 2">
    <name type="scientific">Desulfococcus multivorans DSM 2059</name>
    <dbReference type="NCBI Taxonomy" id="1121405"/>
    <lineage>
        <taxon>Bacteria</taxon>
        <taxon>Pseudomonadati</taxon>
        <taxon>Thermodesulfobacteriota</taxon>
        <taxon>Desulfobacteria</taxon>
        <taxon>Desulfobacterales</taxon>
        <taxon>Desulfococcaceae</taxon>
        <taxon>Desulfococcus</taxon>
    </lineage>
</organism>
<proteinExistence type="predicted"/>
<keyword evidence="2" id="KW-1185">Reference proteome</keyword>
<protein>
    <recommendedName>
        <fullName evidence="3">Transcription initiation factor TFIIIB</fullName>
    </recommendedName>
</protein>
<sequence>MKNGQCPKCGSKEIYSGADIPLKSGPFSSNAIPIGLMSVAALDNYVCAACGLVESYIADPSKLEEVTRRWNKVDPGGGKK</sequence>
<evidence type="ECO:0000313" key="1">
    <source>
        <dbReference type="EMBL" id="EPR41480.1"/>
    </source>
</evidence>
<gene>
    <name evidence="1" type="ORF">dsmv_2025</name>
</gene>
<name>S7TXG4_DESML</name>
<dbReference type="Proteomes" id="UP000014977">
    <property type="component" value="Unassembled WGS sequence"/>
</dbReference>
<evidence type="ECO:0008006" key="3">
    <source>
        <dbReference type="Google" id="ProtNLM"/>
    </source>
</evidence>
<dbReference type="OrthoDB" id="1551269at2"/>
<dbReference type="EMBL" id="ATHJ01000075">
    <property type="protein sequence ID" value="EPR41480.1"/>
    <property type="molecule type" value="Genomic_DNA"/>
</dbReference>
<dbReference type="RefSeq" id="WP_020876456.1">
    <property type="nucleotide sequence ID" value="NZ_ATHJ01000075.1"/>
</dbReference>
<dbReference type="STRING" id="897.B2D07_00070"/>
<reference evidence="1 2" key="1">
    <citation type="journal article" date="2013" name="Genome Announc.">
        <title>Draft genome sequences for three mercury-methylating, sulfate-reducing bacteria.</title>
        <authorList>
            <person name="Brown S.D."/>
            <person name="Hurt R.A.Jr."/>
            <person name="Gilmour C.C."/>
            <person name="Elias D.A."/>
        </authorList>
    </citation>
    <scope>NUCLEOTIDE SEQUENCE [LARGE SCALE GENOMIC DNA]</scope>
    <source>
        <strain evidence="1 2">DSM 2059</strain>
    </source>
</reference>
<evidence type="ECO:0000313" key="2">
    <source>
        <dbReference type="Proteomes" id="UP000014977"/>
    </source>
</evidence>